<dbReference type="InterPro" id="IPR019786">
    <property type="entry name" value="Zinc_finger_PHD-type_CS"/>
</dbReference>
<dbReference type="Pfam" id="PF13831">
    <property type="entry name" value="PHD_2"/>
    <property type="match status" value="1"/>
</dbReference>
<organism evidence="6 7">
    <name type="scientific">Ichthyophthirius multifiliis</name>
    <name type="common">White spot disease agent</name>
    <name type="synonym">Ich</name>
    <dbReference type="NCBI Taxonomy" id="5932"/>
    <lineage>
        <taxon>Eukaryota</taxon>
        <taxon>Sar</taxon>
        <taxon>Alveolata</taxon>
        <taxon>Ciliophora</taxon>
        <taxon>Intramacronucleata</taxon>
        <taxon>Oligohymenophorea</taxon>
        <taxon>Hymenostomatida</taxon>
        <taxon>Ophryoglenina</taxon>
        <taxon>Ichthyophthirius</taxon>
    </lineage>
</organism>
<dbReference type="OrthoDB" id="313399at2759"/>
<dbReference type="OMA" id="CKGARTR"/>
<keyword evidence="2 4" id="KW-0863">Zinc-finger</keyword>
<dbReference type="Gene3D" id="3.30.40.10">
    <property type="entry name" value="Zinc/RING finger domain, C3HC4 (zinc finger)"/>
    <property type="match status" value="1"/>
</dbReference>
<keyword evidence="6" id="KW-0489">Methyltransferase</keyword>
<dbReference type="InterPro" id="IPR050701">
    <property type="entry name" value="Histone_Mod_Regulator"/>
</dbReference>
<dbReference type="Proteomes" id="UP000008983">
    <property type="component" value="Unassembled WGS sequence"/>
</dbReference>
<evidence type="ECO:0000259" key="5">
    <source>
        <dbReference type="PROSITE" id="PS50016"/>
    </source>
</evidence>
<reference evidence="6 7" key="1">
    <citation type="submission" date="2011-07" db="EMBL/GenBank/DDBJ databases">
        <authorList>
            <person name="Coyne R."/>
            <person name="Brami D."/>
            <person name="Johnson J."/>
            <person name="Hostetler J."/>
            <person name="Hannick L."/>
            <person name="Clark T."/>
            <person name="Cassidy-Hanley D."/>
            <person name="Inman J."/>
        </authorList>
    </citation>
    <scope>NUCLEOTIDE SEQUENCE [LARGE SCALE GENOMIC DNA]</scope>
    <source>
        <strain evidence="6 7">G5</strain>
    </source>
</reference>
<dbReference type="GO" id="GO:0032259">
    <property type="term" value="P:methylation"/>
    <property type="evidence" value="ECO:0007669"/>
    <property type="project" value="UniProtKB-KW"/>
</dbReference>
<evidence type="ECO:0000256" key="4">
    <source>
        <dbReference type="PROSITE-ProRule" id="PRU00146"/>
    </source>
</evidence>
<name>G0QXI6_ICHMU</name>
<dbReference type="PROSITE" id="PS01359">
    <property type="entry name" value="ZF_PHD_1"/>
    <property type="match status" value="1"/>
</dbReference>
<dbReference type="EMBL" id="GL984076">
    <property type="protein sequence ID" value="EGR30068.1"/>
    <property type="molecule type" value="Genomic_DNA"/>
</dbReference>
<dbReference type="InterPro" id="IPR001965">
    <property type="entry name" value="Znf_PHD"/>
</dbReference>
<dbReference type="InParanoid" id="G0QXI6"/>
<dbReference type="GO" id="GO:0008168">
    <property type="term" value="F:methyltransferase activity"/>
    <property type="evidence" value="ECO:0007669"/>
    <property type="project" value="UniProtKB-KW"/>
</dbReference>
<dbReference type="eggNOG" id="KOG0955">
    <property type="taxonomic scope" value="Eukaryota"/>
</dbReference>
<dbReference type="GO" id="GO:0008270">
    <property type="term" value="F:zinc ion binding"/>
    <property type="evidence" value="ECO:0007669"/>
    <property type="project" value="UniProtKB-KW"/>
</dbReference>
<dbReference type="PROSITE" id="PS50016">
    <property type="entry name" value="ZF_PHD_2"/>
    <property type="match status" value="1"/>
</dbReference>
<dbReference type="SUPFAM" id="SSF57903">
    <property type="entry name" value="FYVE/PHD zinc finger"/>
    <property type="match status" value="1"/>
</dbReference>
<dbReference type="SMART" id="SM00249">
    <property type="entry name" value="PHD"/>
    <property type="match status" value="1"/>
</dbReference>
<dbReference type="InterPro" id="IPR011011">
    <property type="entry name" value="Znf_FYVE_PHD"/>
</dbReference>
<dbReference type="PANTHER" id="PTHR13793:SF107">
    <property type="entry name" value="BROMODOMAIN-CONTAINING PROTEIN HOMOLOG"/>
    <property type="match status" value="1"/>
</dbReference>
<dbReference type="InterPro" id="IPR013083">
    <property type="entry name" value="Znf_RING/FYVE/PHD"/>
</dbReference>
<keyword evidence="6" id="KW-0808">Transferase</keyword>
<dbReference type="GO" id="GO:0006357">
    <property type="term" value="P:regulation of transcription by RNA polymerase II"/>
    <property type="evidence" value="ECO:0007669"/>
    <property type="project" value="TreeGrafter"/>
</dbReference>
<dbReference type="RefSeq" id="XP_004031304.1">
    <property type="nucleotide sequence ID" value="XM_004031256.1"/>
</dbReference>
<dbReference type="AlphaFoldDB" id="G0QXI6"/>
<gene>
    <name evidence="6" type="ORF">IMG5_143160</name>
</gene>
<dbReference type="GeneID" id="14906182"/>
<evidence type="ECO:0000256" key="2">
    <source>
        <dbReference type="ARBA" id="ARBA00022771"/>
    </source>
</evidence>
<evidence type="ECO:0000313" key="7">
    <source>
        <dbReference type="Proteomes" id="UP000008983"/>
    </source>
</evidence>
<accession>G0QXI6</accession>
<evidence type="ECO:0000256" key="1">
    <source>
        <dbReference type="ARBA" id="ARBA00022723"/>
    </source>
</evidence>
<dbReference type="STRING" id="857967.G0QXI6"/>
<dbReference type="EC" id="2.1.1.43" evidence="6"/>
<evidence type="ECO:0000313" key="6">
    <source>
        <dbReference type="EMBL" id="EGR30068.1"/>
    </source>
</evidence>
<protein>
    <submittedName>
        <fullName evidence="6">PHD-finger family protein, putative</fullName>
        <ecNumber evidence="6">2.1.1.43</ecNumber>
    </submittedName>
</protein>
<dbReference type="InterPro" id="IPR019787">
    <property type="entry name" value="Znf_PHD-finger"/>
</dbReference>
<proteinExistence type="predicted"/>
<feature type="domain" description="PHD-type" evidence="5">
    <location>
        <begin position="3"/>
        <end position="53"/>
    </location>
</feature>
<evidence type="ECO:0000256" key="3">
    <source>
        <dbReference type="ARBA" id="ARBA00022833"/>
    </source>
</evidence>
<keyword evidence="1" id="KW-0479">Metal-binding</keyword>
<dbReference type="PANTHER" id="PTHR13793">
    <property type="entry name" value="PHD FINGER PROTEINS"/>
    <property type="match status" value="1"/>
</dbReference>
<keyword evidence="3" id="KW-0862">Zinc</keyword>
<sequence length="71" mass="8070">MEDVNCQICNDGDYADDDLIVFCAKCNISVHQKCYGIPKIPNEDWICELCLNFGPNGRFLRCPLCPKEAEQ</sequence>
<keyword evidence="7" id="KW-1185">Reference proteome</keyword>